<comment type="catalytic activity">
    <reaction evidence="1 18 19">
        <text>(6R)-NADHX = (6S)-NADHX</text>
        <dbReference type="Rhea" id="RHEA:32215"/>
        <dbReference type="ChEBI" id="CHEBI:64074"/>
        <dbReference type="ChEBI" id="CHEBI:64075"/>
        <dbReference type="EC" id="5.1.99.6"/>
    </reaction>
</comment>
<feature type="binding site" evidence="17">
    <location>
        <position position="440"/>
    </location>
    <ligand>
        <name>(6S)-NADPHX</name>
        <dbReference type="ChEBI" id="CHEBI:64076"/>
    </ligand>
</feature>
<dbReference type="InterPro" id="IPR036652">
    <property type="entry name" value="YjeF_N_dom_sf"/>
</dbReference>
<keyword evidence="8 17" id="KW-0521">NADP</keyword>
<dbReference type="PANTHER" id="PTHR12592:SF0">
    <property type="entry name" value="ATP-DEPENDENT (S)-NAD(P)H-HYDRATE DEHYDRATASE"/>
    <property type="match status" value="1"/>
</dbReference>
<evidence type="ECO:0000313" key="22">
    <source>
        <dbReference type="EMBL" id="MFD2162064.1"/>
    </source>
</evidence>
<evidence type="ECO:0000259" key="20">
    <source>
        <dbReference type="PROSITE" id="PS51383"/>
    </source>
</evidence>
<dbReference type="Gene3D" id="3.40.1190.20">
    <property type="match status" value="1"/>
</dbReference>
<evidence type="ECO:0000256" key="4">
    <source>
        <dbReference type="ARBA" id="ARBA00009524"/>
    </source>
</evidence>
<dbReference type="PROSITE" id="PS01050">
    <property type="entry name" value="YJEF_C_2"/>
    <property type="match status" value="1"/>
</dbReference>
<comment type="similarity">
    <text evidence="18">Belongs to the NnrE/AIBP family.</text>
</comment>
<comment type="function">
    <text evidence="18">Catalyzes the epimerization of the S- and R-forms of NAD(P)HX, a damaged form of NAD(P)H that is a result of enzymatic or heat-dependent hydration. This is a prerequisite for the S-specific NAD(P)H-hydrate dehydratase to allow the repair of both epimers of NAD(P)HX.</text>
</comment>
<name>A0ABW4ZJ76_9SPHI</name>
<keyword evidence="13" id="KW-0511">Multifunctional enzyme</keyword>
<dbReference type="CDD" id="cd01171">
    <property type="entry name" value="YXKO-related"/>
    <property type="match status" value="1"/>
</dbReference>
<evidence type="ECO:0000313" key="23">
    <source>
        <dbReference type="Proteomes" id="UP001597387"/>
    </source>
</evidence>
<dbReference type="InterPro" id="IPR029056">
    <property type="entry name" value="Ribokinase-like"/>
</dbReference>
<comment type="similarity">
    <text evidence="3 19">In the N-terminal section; belongs to the NnrE/AIBP family.</text>
</comment>
<keyword evidence="7 17" id="KW-0067">ATP-binding</keyword>
<comment type="function">
    <text evidence="17">Catalyzes the dehydration of the S-form of NAD(P)HX at the expense of ADP, which is converted to AMP. Together with NAD(P)HX epimerase, which catalyzes the epimerization of the S- and R-forms, the enzyme allows the repair of both epimers of NAD(P)HX, a damaged form of NAD(P)H that is a result of enzymatic or heat-dependent hydration.</text>
</comment>
<feature type="binding site" evidence="17">
    <location>
        <position position="262"/>
    </location>
    <ligand>
        <name>(6S)-NADPHX</name>
        <dbReference type="ChEBI" id="CHEBI:64076"/>
    </ligand>
</feature>
<comment type="caution">
    <text evidence="18">Lacks conserved residue(s) required for the propagation of feature annotation.</text>
</comment>
<dbReference type="PANTHER" id="PTHR12592">
    <property type="entry name" value="ATP-DEPENDENT (S)-NAD(P)H-HYDRATE DEHYDRATASE FAMILY MEMBER"/>
    <property type="match status" value="1"/>
</dbReference>
<dbReference type="NCBIfam" id="TIGR00197">
    <property type="entry name" value="yjeF_nterm"/>
    <property type="match status" value="1"/>
</dbReference>
<reference evidence="23" key="1">
    <citation type="journal article" date="2019" name="Int. J. Syst. Evol. Microbiol.">
        <title>The Global Catalogue of Microorganisms (GCM) 10K type strain sequencing project: providing services to taxonomists for standard genome sequencing and annotation.</title>
        <authorList>
            <consortium name="The Broad Institute Genomics Platform"/>
            <consortium name="The Broad Institute Genome Sequencing Center for Infectious Disease"/>
            <person name="Wu L."/>
            <person name="Ma J."/>
        </authorList>
    </citation>
    <scope>NUCLEOTIDE SEQUENCE [LARGE SCALE GENOMIC DNA]</scope>
    <source>
        <strain evidence="23">KCTC 42217</strain>
    </source>
</reference>
<dbReference type="InterPro" id="IPR030677">
    <property type="entry name" value="Nnr"/>
</dbReference>
<dbReference type="SUPFAM" id="SSF53613">
    <property type="entry name" value="Ribokinase-like"/>
    <property type="match status" value="1"/>
</dbReference>
<dbReference type="NCBIfam" id="TIGR00196">
    <property type="entry name" value="yjeF_cterm"/>
    <property type="match status" value="1"/>
</dbReference>
<feature type="binding site" evidence="17">
    <location>
        <position position="375"/>
    </location>
    <ligand>
        <name>(6S)-NADPHX</name>
        <dbReference type="ChEBI" id="CHEBI:64076"/>
    </ligand>
</feature>
<comment type="catalytic activity">
    <reaction evidence="16 17 19">
        <text>(6S)-NADPHX + ADP = AMP + phosphate + NADPH + H(+)</text>
        <dbReference type="Rhea" id="RHEA:32235"/>
        <dbReference type="ChEBI" id="CHEBI:15378"/>
        <dbReference type="ChEBI" id="CHEBI:43474"/>
        <dbReference type="ChEBI" id="CHEBI:57783"/>
        <dbReference type="ChEBI" id="CHEBI:64076"/>
        <dbReference type="ChEBI" id="CHEBI:456215"/>
        <dbReference type="ChEBI" id="CHEBI:456216"/>
        <dbReference type="EC" id="4.2.1.136"/>
    </reaction>
</comment>
<dbReference type="HAMAP" id="MF_01966">
    <property type="entry name" value="NADHX_epimerase"/>
    <property type="match status" value="1"/>
</dbReference>
<comment type="cofactor">
    <cofactor evidence="17">
        <name>Mg(2+)</name>
        <dbReference type="ChEBI" id="CHEBI:18420"/>
    </cofactor>
</comment>
<comment type="similarity">
    <text evidence="4 19">In the C-terminal section; belongs to the NnrD/CARKD family.</text>
</comment>
<evidence type="ECO:0000256" key="7">
    <source>
        <dbReference type="ARBA" id="ARBA00022840"/>
    </source>
</evidence>
<comment type="function">
    <text evidence="14 19">Bifunctional enzyme that catalyzes the epimerization of the S- and R-forms of NAD(P)HX and the dehydration of the S-form of NAD(P)HX at the expense of ADP, which is converted to AMP. This allows the repair of both epimers of NAD(P)HX, a damaged form of NAD(P)H that is a result of enzymatic or heat-dependent hydration.</text>
</comment>
<feature type="binding site" evidence="18">
    <location>
        <position position="159"/>
    </location>
    <ligand>
        <name>(6S)-NADPHX</name>
        <dbReference type="ChEBI" id="CHEBI:64076"/>
    </ligand>
</feature>
<evidence type="ECO:0000256" key="1">
    <source>
        <dbReference type="ARBA" id="ARBA00000013"/>
    </source>
</evidence>
<dbReference type="Proteomes" id="UP001597387">
    <property type="component" value="Unassembled WGS sequence"/>
</dbReference>
<evidence type="ECO:0000256" key="16">
    <source>
        <dbReference type="ARBA" id="ARBA00049209"/>
    </source>
</evidence>
<comment type="similarity">
    <text evidence="17">Belongs to the NnrD/CARKD family.</text>
</comment>
<keyword evidence="9 18" id="KW-0630">Potassium</keyword>
<comment type="subunit">
    <text evidence="17">Homotetramer.</text>
</comment>
<dbReference type="EC" id="5.1.99.6" evidence="19"/>
<feature type="binding site" evidence="18">
    <location>
        <begin position="130"/>
        <end position="136"/>
    </location>
    <ligand>
        <name>(6S)-NADPHX</name>
        <dbReference type="ChEBI" id="CHEBI:64076"/>
    </ligand>
</feature>
<evidence type="ECO:0000256" key="11">
    <source>
        <dbReference type="ARBA" id="ARBA00023235"/>
    </source>
</evidence>
<accession>A0ABW4ZJ76</accession>
<organism evidence="22 23">
    <name type="scientific">Paradesertivirga mongoliensis</name>
    <dbReference type="NCBI Taxonomy" id="2100740"/>
    <lineage>
        <taxon>Bacteria</taxon>
        <taxon>Pseudomonadati</taxon>
        <taxon>Bacteroidota</taxon>
        <taxon>Sphingobacteriia</taxon>
        <taxon>Sphingobacteriales</taxon>
        <taxon>Sphingobacteriaceae</taxon>
        <taxon>Paradesertivirga</taxon>
    </lineage>
</organism>
<dbReference type="InterPro" id="IPR017953">
    <property type="entry name" value="Carbohydrate_kinase_pred_CS"/>
</dbReference>
<evidence type="ECO:0000256" key="19">
    <source>
        <dbReference type="PIRNR" id="PIRNR017184"/>
    </source>
</evidence>
<dbReference type="EC" id="4.2.1.136" evidence="19"/>
<evidence type="ECO:0000256" key="10">
    <source>
        <dbReference type="ARBA" id="ARBA00023027"/>
    </source>
</evidence>
<evidence type="ECO:0000256" key="2">
    <source>
        <dbReference type="ARBA" id="ARBA00000909"/>
    </source>
</evidence>
<proteinExistence type="inferred from homology"/>
<evidence type="ECO:0000256" key="12">
    <source>
        <dbReference type="ARBA" id="ARBA00023239"/>
    </source>
</evidence>
<keyword evidence="12 17" id="KW-0456">Lyase</keyword>
<dbReference type="EMBL" id="JBHUHZ010000001">
    <property type="protein sequence ID" value="MFD2162064.1"/>
    <property type="molecule type" value="Genomic_DNA"/>
</dbReference>
<dbReference type="PIRSF" id="PIRSF017184">
    <property type="entry name" value="Nnr"/>
    <property type="match status" value="1"/>
</dbReference>
<keyword evidence="23" id="KW-1185">Reference proteome</keyword>
<feature type="domain" description="YjeF N-terminal" evidence="21">
    <location>
        <begin position="10"/>
        <end position="217"/>
    </location>
</feature>
<dbReference type="Gene3D" id="3.40.50.10260">
    <property type="entry name" value="YjeF N-terminal domain"/>
    <property type="match status" value="1"/>
</dbReference>
<keyword evidence="10 17" id="KW-0520">NAD</keyword>
<feature type="binding site" evidence="17">
    <location>
        <position position="324"/>
    </location>
    <ligand>
        <name>(6S)-NADPHX</name>
        <dbReference type="ChEBI" id="CHEBI:64076"/>
    </ligand>
</feature>
<dbReference type="InterPro" id="IPR000631">
    <property type="entry name" value="CARKD"/>
</dbReference>
<keyword evidence="6 17" id="KW-0547">Nucleotide-binding</keyword>
<evidence type="ECO:0000256" key="18">
    <source>
        <dbReference type="HAMAP-Rule" id="MF_01966"/>
    </source>
</evidence>
<feature type="binding site" evidence="18">
    <location>
        <begin position="59"/>
        <end position="63"/>
    </location>
    <ligand>
        <name>(6S)-NADPHX</name>
        <dbReference type="ChEBI" id="CHEBI:64076"/>
    </ligand>
</feature>
<evidence type="ECO:0000256" key="14">
    <source>
        <dbReference type="ARBA" id="ARBA00025153"/>
    </source>
</evidence>
<comment type="catalytic activity">
    <reaction evidence="15 17 19">
        <text>(6S)-NADHX + ADP = AMP + phosphate + NADH + H(+)</text>
        <dbReference type="Rhea" id="RHEA:32223"/>
        <dbReference type="ChEBI" id="CHEBI:15378"/>
        <dbReference type="ChEBI" id="CHEBI:43474"/>
        <dbReference type="ChEBI" id="CHEBI:57945"/>
        <dbReference type="ChEBI" id="CHEBI:64074"/>
        <dbReference type="ChEBI" id="CHEBI:456215"/>
        <dbReference type="ChEBI" id="CHEBI:456216"/>
        <dbReference type="EC" id="4.2.1.136"/>
    </reaction>
</comment>
<evidence type="ECO:0000256" key="13">
    <source>
        <dbReference type="ARBA" id="ARBA00023268"/>
    </source>
</evidence>
<keyword evidence="11 18" id="KW-0413">Isomerase</keyword>
<gene>
    <name evidence="18" type="primary">nnrE</name>
    <name evidence="17" type="synonym">nnrD</name>
    <name evidence="22" type="ORF">ACFSJU_06640</name>
</gene>
<dbReference type="Pfam" id="PF01256">
    <property type="entry name" value="Carb_kinase"/>
    <property type="match status" value="1"/>
</dbReference>
<comment type="catalytic activity">
    <reaction evidence="2 18 19">
        <text>(6R)-NADPHX = (6S)-NADPHX</text>
        <dbReference type="Rhea" id="RHEA:32227"/>
        <dbReference type="ChEBI" id="CHEBI:64076"/>
        <dbReference type="ChEBI" id="CHEBI:64077"/>
        <dbReference type="EC" id="5.1.99.6"/>
    </reaction>
</comment>
<evidence type="ECO:0000256" key="15">
    <source>
        <dbReference type="ARBA" id="ARBA00048238"/>
    </source>
</evidence>
<feature type="domain" description="YjeF C-terminal" evidence="20">
    <location>
        <begin position="227"/>
        <end position="499"/>
    </location>
</feature>
<evidence type="ECO:0000256" key="9">
    <source>
        <dbReference type="ARBA" id="ARBA00022958"/>
    </source>
</evidence>
<evidence type="ECO:0000256" key="3">
    <source>
        <dbReference type="ARBA" id="ARBA00006001"/>
    </source>
</evidence>
<comment type="caution">
    <text evidence="22">The sequence shown here is derived from an EMBL/GenBank/DDBJ whole genome shotgun (WGS) entry which is preliminary data.</text>
</comment>
<dbReference type="RefSeq" id="WP_255897960.1">
    <property type="nucleotide sequence ID" value="NZ_JAFMZO010000001.1"/>
</dbReference>
<keyword evidence="5 18" id="KW-0479">Metal-binding</keyword>
<evidence type="ECO:0000256" key="6">
    <source>
        <dbReference type="ARBA" id="ARBA00022741"/>
    </source>
</evidence>
<evidence type="ECO:0000256" key="8">
    <source>
        <dbReference type="ARBA" id="ARBA00022857"/>
    </source>
</evidence>
<feature type="binding site" evidence="18">
    <location>
        <position position="162"/>
    </location>
    <ligand>
        <name>K(+)</name>
        <dbReference type="ChEBI" id="CHEBI:29103"/>
    </ligand>
</feature>
<evidence type="ECO:0000259" key="21">
    <source>
        <dbReference type="PROSITE" id="PS51385"/>
    </source>
</evidence>
<dbReference type="PROSITE" id="PS51383">
    <property type="entry name" value="YJEF_C_3"/>
    <property type="match status" value="1"/>
</dbReference>
<sequence length="500" mass="54513">MLNLLTSDQSRQADKYTIQHLSMQSIDLMERAALAFSEAFIKNYPDKMRSIAVYCGTGNNGGDGLAIARLLYRAGYRVDVKIARFSGKSSSDFDGNLARLMSQGIIFDEFRKIADLREEQASIIIDALLGTGLNKPLDGEWLTLVEWLNSLGRTVVSVDIPTGFKAEGPISKHDVTVKSELTISFQRPKINFLLPDSALCIKRFEVVDIGLDEGFIQALSTPYAILTDSSITRRLKKRKPFSHKGTFGHALIVAGGIQTMGAALLCAEACLNTGTGLTTASIPSEGLTALNIRIPEAMASLRYKNVIPADLAWEKYNAIAIGPGLGVSDESKLVLKQTLNSFRKPIVFDADAINLLASNPDLVNLVPKLSVLTPHVKEFDRLFGEHSNWWERLETGMNKAKELDCIIILKNRYSILFTPEGKCVFNPTGTPAMSSGGMGDVLTGMITSFLAQGYKPEDAAYLAVFIHGKAGQELSSQNRAYVVTAGSLLKDIPQAIGKMI</sequence>
<dbReference type="PROSITE" id="PS51385">
    <property type="entry name" value="YJEF_N"/>
    <property type="match status" value="1"/>
</dbReference>
<dbReference type="InterPro" id="IPR004443">
    <property type="entry name" value="YjeF_N_dom"/>
</dbReference>
<dbReference type="HAMAP" id="MF_01965">
    <property type="entry name" value="NADHX_dehydratase"/>
    <property type="match status" value="1"/>
</dbReference>
<dbReference type="SUPFAM" id="SSF64153">
    <property type="entry name" value="YjeF N-terminal domain-like"/>
    <property type="match status" value="1"/>
</dbReference>
<feature type="binding site" evidence="18">
    <location>
        <position position="126"/>
    </location>
    <ligand>
        <name>K(+)</name>
        <dbReference type="ChEBI" id="CHEBI:29103"/>
    </ligand>
</feature>
<dbReference type="Pfam" id="PF03853">
    <property type="entry name" value="YjeF_N"/>
    <property type="match status" value="1"/>
</dbReference>
<evidence type="ECO:0000256" key="5">
    <source>
        <dbReference type="ARBA" id="ARBA00022723"/>
    </source>
</evidence>
<feature type="binding site" evidence="18">
    <location>
        <position position="60"/>
    </location>
    <ligand>
        <name>K(+)</name>
        <dbReference type="ChEBI" id="CHEBI:29103"/>
    </ligand>
</feature>
<evidence type="ECO:0000256" key="17">
    <source>
        <dbReference type="HAMAP-Rule" id="MF_01965"/>
    </source>
</evidence>
<protein>
    <recommendedName>
        <fullName evidence="19">Bifunctional NAD(P)H-hydrate repair enzyme</fullName>
    </recommendedName>
    <alternativeName>
        <fullName evidence="19">Nicotinamide nucleotide repair protein</fullName>
    </alternativeName>
    <domain>
        <recommendedName>
            <fullName evidence="19">ADP-dependent (S)-NAD(P)H-hydrate dehydratase</fullName>
            <ecNumber evidence="19">4.2.1.136</ecNumber>
        </recommendedName>
        <alternativeName>
            <fullName evidence="19">ADP-dependent NAD(P)HX dehydratase</fullName>
        </alternativeName>
    </domain>
    <domain>
        <recommendedName>
            <fullName evidence="19">NAD(P)H-hydrate epimerase</fullName>
            <ecNumber evidence="19">5.1.99.6</ecNumber>
        </recommendedName>
    </domain>
</protein>
<comment type="cofactor">
    <cofactor evidence="18 19">
        <name>K(+)</name>
        <dbReference type="ChEBI" id="CHEBI:29103"/>
    </cofactor>
    <text evidence="18 19">Binds 1 potassium ion per subunit.</text>
</comment>
<feature type="binding site" evidence="17">
    <location>
        <begin position="410"/>
        <end position="414"/>
    </location>
    <ligand>
        <name>AMP</name>
        <dbReference type="ChEBI" id="CHEBI:456215"/>
    </ligand>
</feature>
<feature type="binding site" evidence="17">
    <location>
        <position position="439"/>
    </location>
    <ligand>
        <name>AMP</name>
        <dbReference type="ChEBI" id="CHEBI:456215"/>
    </ligand>
</feature>